<evidence type="ECO:0000256" key="1">
    <source>
        <dbReference type="ARBA" id="ARBA00004370"/>
    </source>
</evidence>
<keyword evidence="7 8" id="KW-0472">Membrane</keyword>
<dbReference type="eggNOG" id="KOG0800">
    <property type="taxonomic scope" value="Eukaryota"/>
</dbReference>
<evidence type="ECO:0000313" key="10">
    <source>
        <dbReference type="Proteomes" id="UP000008021"/>
    </source>
</evidence>
<proteinExistence type="predicted"/>
<evidence type="ECO:0000313" key="9">
    <source>
        <dbReference type="EnsemblPlants" id="OMERI08G13890.1"/>
    </source>
</evidence>
<comment type="subcellular location">
    <subcellularLocation>
        <location evidence="1">Membrane</location>
    </subcellularLocation>
</comment>
<dbReference type="Gramene" id="OMERI08G13890.1">
    <property type="protein sequence ID" value="OMERI08G13890.1"/>
    <property type="gene ID" value="OMERI08G13890"/>
</dbReference>
<evidence type="ECO:0000256" key="5">
    <source>
        <dbReference type="ARBA" id="ARBA00022833"/>
    </source>
</evidence>
<keyword evidence="3" id="KW-0479">Metal-binding</keyword>
<evidence type="ECO:0000256" key="6">
    <source>
        <dbReference type="ARBA" id="ARBA00022989"/>
    </source>
</evidence>
<dbReference type="PANTHER" id="PTHR46539">
    <property type="entry name" value="E3 UBIQUITIN-PROTEIN LIGASE ATL42"/>
    <property type="match status" value="1"/>
</dbReference>
<dbReference type="GO" id="GO:0008270">
    <property type="term" value="F:zinc ion binding"/>
    <property type="evidence" value="ECO:0007669"/>
    <property type="project" value="UniProtKB-KW"/>
</dbReference>
<evidence type="ECO:0000256" key="3">
    <source>
        <dbReference type="ARBA" id="ARBA00022723"/>
    </source>
</evidence>
<evidence type="ECO:0000256" key="4">
    <source>
        <dbReference type="ARBA" id="ARBA00022771"/>
    </source>
</evidence>
<accession>A0A0E0EM79</accession>
<keyword evidence="2 8" id="KW-0812">Transmembrane</keyword>
<dbReference type="HOGENOM" id="CLU_2018907_0_0_1"/>
<keyword evidence="6 8" id="KW-1133">Transmembrane helix</keyword>
<dbReference type="Proteomes" id="UP000008021">
    <property type="component" value="Chromosome 8"/>
</dbReference>
<name>A0A0E0EM79_9ORYZ</name>
<evidence type="ECO:0000256" key="7">
    <source>
        <dbReference type="ARBA" id="ARBA00023136"/>
    </source>
</evidence>
<protein>
    <submittedName>
        <fullName evidence="9">Uncharacterized protein</fullName>
    </submittedName>
</protein>
<sequence>MILTKESSPPAPPPLPPTLAVDVSVIVGLLTAVLLAFFLFLIYAKHCKHRGLGVARGVAVLGLGFQPSSSSCKRCRSGLSSSAVGALQCSGSATWAMLAATECAMCCGAFDTAELLRVLSRCQ</sequence>
<keyword evidence="4" id="KW-0863">Zinc-finger</keyword>
<keyword evidence="10" id="KW-1185">Reference proteome</keyword>
<evidence type="ECO:0000256" key="2">
    <source>
        <dbReference type="ARBA" id="ARBA00022692"/>
    </source>
</evidence>
<dbReference type="AlphaFoldDB" id="A0A0E0EM79"/>
<organism evidence="9">
    <name type="scientific">Oryza meridionalis</name>
    <dbReference type="NCBI Taxonomy" id="40149"/>
    <lineage>
        <taxon>Eukaryota</taxon>
        <taxon>Viridiplantae</taxon>
        <taxon>Streptophyta</taxon>
        <taxon>Embryophyta</taxon>
        <taxon>Tracheophyta</taxon>
        <taxon>Spermatophyta</taxon>
        <taxon>Magnoliopsida</taxon>
        <taxon>Liliopsida</taxon>
        <taxon>Poales</taxon>
        <taxon>Poaceae</taxon>
        <taxon>BOP clade</taxon>
        <taxon>Oryzoideae</taxon>
        <taxon>Oryzeae</taxon>
        <taxon>Oryzinae</taxon>
        <taxon>Oryza</taxon>
    </lineage>
</organism>
<keyword evidence="5" id="KW-0862">Zinc</keyword>
<dbReference type="EnsemblPlants" id="OMERI08G13890.1">
    <property type="protein sequence ID" value="OMERI08G13890.1"/>
    <property type="gene ID" value="OMERI08G13890"/>
</dbReference>
<dbReference type="PANTHER" id="PTHR46539:SF5">
    <property type="entry name" value="RING ZINC FINGER DOMAIN SUPERFAMILY PROTEIN-RELATED"/>
    <property type="match status" value="1"/>
</dbReference>
<reference evidence="9" key="2">
    <citation type="submission" date="2018-05" db="EMBL/GenBank/DDBJ databases">
        <title>OmerRS3 (Oryza meridionalis Reference Sequence Version 3).</title>
        <authorList>
            <person name="Zhang J."/>
            <person name="Kudrna D."/>
            <person name="Lee S."/>
            <person name="Talag J."/>
            <person name="Welchert J."/>
            <person name="Wing R.A."/>
        </authorList>
    </citation>
    <scope>NUCLEOTIDE SEQUENCE [LARGE SCALE GENOMIC DNA]</scope>
    <source>
        <strain evidence="9">cv. OR44</strain>
    </source>
</reference>
<dbReference type="STRING" id="40149.A0A0E0EM79"/>
<reference evidence="9" key="1">
    <citation type="submission" date="2015-04" db="UniProtKB">
        <authorList>
            <consortium name="EnsemblPlants"/>
        </authorList>
    </citation>
    <scope>IDENTIFICATION</scope>
</reference>
<dbReference type="GO" id="GO:0016020">
    <property type="term" value="C:membrane"/>
    <property type="evidence" value="ECO:0007669"/>
    <property type="project" value="UniProtKB-SubCell"/>
</dbReference>
<evidence type="ECO:0000256" key="8">
    <source>
        <dbReference type="SAM" id="Phobius"/>
    </source>
</evidence>
<feature type="transmembrane region" description="Helical" evidence="8">
    <location>
        <begin position="20"/>
        <end position="43"/>
    </location>
</feature>